<comment type="subcellular location">
    <subcellularLocation>
        <location evidence="5">Cell outer membrane</location>
    </subcellularLocation>
    <subcellularLocation>
        <location evidence="1">Membrane</location>
    </subcellularLocation>
</comment>
<dbReference type="Proteomes" id="UP001424741">
    <property type="component" value="Unassembled WGS sequence"/>
</dbReference>
<feature type="compositionally biased region" description="Low complexity" evidence="6">
    <location>
        <begin position="277"/>
        <end position="303"/>
    </location>
</feature>
<proteinExistence type="inferred from homology"/>
<evidence type="ECO:0000256" key="2">
    <source>
        <dbReference type="ARBA" id="ARBA00022729"/>
    </source>
</evidence>
<feature type="region of interest" description="Disordered" evidence="6">
    <location>
        <begin position="275"/>
        <end position="307"/>
    </location>
</feature>
<evidence type="ECO:0000256" key="3">
    <source>
        <dbReference type="ARBA" id="ARBA00023136"/>
    </source>
</evidence>
<gene>
    <name evidence="9" type="primary">sctC_3</name>
    <name evidence="9" type="ORF">Rhal01_03063</name>
</gene>
<organism evidence="9 10">
    <name type="scientific">Rubritalea halochordaticola</name>
    <dbReference type="NCBI Taxonomy" id="714537"/>
    <lineage>
        <taxon>Bacteria</taxon>
        <taxon>Pseudomonadati</taxon>
        <taxon>Verrucomicrobiota</taxon>
        <taxon>Verrucomicrobiia</taxon>
        <taxon>Verrucomicrobiales</taxon>
        <taxon>Rubritaleaceae</taxon>
        <taxon>Rubritalea</taxon>
    </lineage>
</organism>
<keyword evidence="5" id="KW-0813">Transport</keyword>
<dbReference type="PANTHER" id="PTHR30332">
    <property type="entry name" value="PROBABLE GENERAL SECRETION PATHWAY PROTEIN D"/>
    <property type="match status" value="1"/>
</dbReference>
<dbReference type="Pfam" id="PF03958">
    <property type="entry name" value="Secretin_N"/>
    <property type="match status" value="1"/>
</dbReference>
<comment type="similarity">
    <text evidence="4">Belongs to the bacterial secretin family.</text>
</comment>
<dbReference type="Gene3D" id="3.30.1370.120">
    <property type="match status" value="3"/>
</dbReference>
<keyword evidence="3" id="KW-0472">Membrane</keyword>
<keyword evidence="10" id="KW-1185">Reference proteome</keyword>
<reference evidence="9 10" key="1">
    <citation type="submission" date="2024-02" db="EMBL/GenBank/DDBJ databases">
        <title>Rubritalea halochordaticola NBRC 107102.</title>
        <authorList>
            <person name="Ichikawa N."/>
            <person name="Katano-Makiyama Y."/>
            <person name="Hidaka K."/>
        </authorList>
    </citation>
    <scope>NUCLEOTIDE SEQUENCE [LARGE SCALE GENOMIC DNA]</scope>
    <source>
        <strain evidence="9 10">NBRC 107102</strain>
    </source>
</reference>
<evidence type="ECO:0000256" key="1">
    <source>
        <dbReference type="ARBA" id="ARBA00004370"/>
    </source>
</evidence>
<evidence type="ECO:0000313" key="9">
    <source>
        <dbReference type="EMBL" id="GAA5496875.1"/>
    </source>
</evidence>
<evidence type="ECO:0000259" key="8">
    <source>
        <dbReference type="Pfam" id="PF03958"/>
    </source>
</evidence>
<feature type="region of interest" description="Disordered" evidence="6">
    <location>
        <begin position="743"/>
        <end position="780"/>
    </location>
</feature>
<feature type="compositionally biased region" description="Low complexity" evidence="6">
    <location>
        <begin position="46"/>
        <end position="64"/>
    </location>
</feature>
<feature type="domain" description="Type II/III secretion system secretin-like" evidence="7">
    <location>
        <begin position="551"/>
        <end position="719"/>
    </location>
</feature>
<feature type="region of interest" description="Disordered" evidence="6">
    <location>
        <begin position="16"/>
        <end position="64"/>
    </location>
</feature>
<dbReference type="RefSeq" id="WP_346189473.1">
    <property type="nucleotide sequence ID" value="NZ_BAABRL010000010.1"/>
</dbReference>
<sequence>MRYTLMMFALAGALQAQQPGGGQPPVVPEQPPAVDEPAQPQPPAPAAQGQQPARPGGQAAAAGVNVDPGDQILENGMQEILIPGDRIAELYRKFTGKRVIFTQAAIAKKITVNQPGRMTYREAAQILEKTALLEGLVFVPSGEHEVKLVMPQNGKAFKVYTELADLPVGDEIVTYVMSFKNIATDEAMNVFQTVVKQFHPNGSIVPVANTATLLITENTAIIRTLIKLKQQIDIPQEIFQRQTIYLEHGDAEQVAEEVQTILDFSAQFNVGKEGVVNNAPQGGNNANNRNNNNNNRRNNGRNASTAGENGVLVKPIARTNSILIIARPIDIEYAKGIIEEFDRPSRSQNYYKRRLHFLSVSEFLEVARNAIQRGNNSVSDEGSGGGGRGNTGRNSGGLTTGGGQGGQGQGGASLSENDLRSETPEDDLIGKTHIIAHNSINTIIVNGPPQSIKIIDDLINEMDISSEQVQITAIFGRYNLNGDLDFGVDFARTYQTTRGADSGFAINNRTGYPVLLDPSTLTDAAALNTAAVGGLSIYGQIGEHFFPTLRAMESTGRFKVLAKPTVFTTNNKKATLSSGQRIAVPTNTLSQNVGVGGNVSQSTNIEYEDVVLKLEVIPLVNSENEVTLTIAFKNDTVSGSQLIDGNEVPTISTEELVTSVTVPNKGTVVLGGLITETNSTAVSGIPILSRIPGLGRLFSSERTSESRDELVIFIQPRIVSGPGSLGELQDFNRSQSRLADELMPESGVLPPLPDKQPVQMAPQPVRKSSNSSSRFRGLRR</sequence>
<feature type="region of interest" description="Disordered" evidence="6">
    <location>
        <begin position="374"/>
        <end position="424"/>
    </location>
</feature>
<name>A0ABP9V2M9_9BACT</name>
<feature type="domain" description="NolW-like" evidence="8">
    <location>
        <begin position="242"/>
        <end position="346"/>
    </location>
</feature>
<dbReference type="EMBL" id="BAABRL010000010">
    <property type="protein sequence ID" value="GAA5496875.1"/>
    <property type="molecule type" value="Genomic_DNA"/>
</dbReference>
<dbReference type="InterPro" id="IPR050810">
    <property type="entry name" value="Bact_Secretion_Sys_Channel"/>
</dbReference>
<evidence type="ECO:0000313" key="10">
    <source>
        <dbReference type="Proteomes" id="UP001424741"/>
    </source>
</evidence>
<accession>A0ABP9V2M9</accession>
<dbReference type="InterPro" id="IPR004846">
    <property type="entry name" value="T2SS/T3SS_dom"/>
</dbReference>
<feature type="compositionally biased region" description="Gly residues" evidence="6">
    <location>
        <begin position="382"/>
        <end position="411"/>
    </location>
</feature>
<evidence type="ECO:0000259" key="7">
    <source>
        <dbReference type="Pfam" id="PF00263"/>
    </source>
</evidence>
<evidence type="ECO:0000256" key="5">
    <source>
        <dbReference type="RuleBase" id="RU004004"/>
    </source>
</evidence>
<protein>
    <submittedName>
        <fullName evidence="9">Type 3 secretion system secretin</fullName>
    </submittedName>
</protein>
<comment type="caution">
    <text evidence="9">The sequence shown here is derived from an EMBL/GenBank/DDBJ whole genome shotgun (WGS) entry which is preliminary data.</text>
</comment>
<dbReference type="InterPro" id="IPR038591">
    <property type="entry name" value="NolW-like_sf"/>
</dbReference>
<keyword evidence="2" id="KW-0732">Signal</keyword>
<dbReference type="InterPro" id="IPR005644">
    <property type="entry name" value="NolW-like"/>
</dbReference>
<dbReference type="PRINTS" id="PR00811">
    <property type="entry name" value="BCTERIALGSPD"/>
</dbReference>
<dbReference type="InterPro" id="IPR001775">
    <property type="entry name" value="GspD/PilQ"/>
</dbReference>
<evidence type="ECO:0000256" key="4">
    <source>
        <dbReference type="RuleBase" id="RU004003"/>
    </source>
</evidence>
<evidence type="ECO:0000256" key="6">
    <source>
        <dbReference type="SAM" id="MobiDB-lite"/>
    </source>
</evidence>
<dbReference type="Pfam" id="PF00263">
    <property type="entry name" value="Secretin"/>
    <property type="match status" value="1"/>
</dbReference>
<dbReference type="PANTHER" id="PTHR30332:SF24">
    <property type="entry name" value="SECRETIN GSPD-RELATED"/>
    <property type="match status" value="1"/>
</dbReference>